<keyword evidence="1" id="KW-0472">Membrane</keyword>
<evidence type="ECO:0000313" key="3">
    <source>
        <dbReference type="Proteomes" id="UP000190890"/>
    </source>
</evidence>
<dbReference type="STRING" id="29367.CLPUN_31190"/>
<gene>
    <name evidence="2" type="ORF">CLPUN_31190</name>
</gene>
<feature type="transmembrane region" description="Helical" evidence="1">
    <location>
        <begin position="12"/>
        <end position="32"/>
    </location>
</feature>
<dbReference type="OrthoDB" id="1922895at2"/>
<comment type="caution">
    <text evidence="2">The sequence shown here is derived from an EMBL/GenBank/DDBJ whole genome shotgun (WGS) entry which is preliminary data.</text>
</comment>
<dbReference type="Pfam" id="PF04531">
    <property type="entry name" value="Phage_holin_1"/>
    <property type="match status" value="1"/>
</dbReference>
<keyword evidence="3" id="KW-1185">Reference proteome</keyword>
<organism evidence="2 3">
    <name type="scientific">Clostridium puniceum</name>
    <dbReference type="NCBI Taxonomy" id="29367"/>
    <lineage>
        <taxon>Bacteria</taxon>
        <taxon>Bacillati</taxon>
        <taxon>Bacillota</taxon>
        <taxon>Clostridia</taxon>
        <taxon>Eubacteriales</taxon>
        <taxon>Clostridiaceae</taxon>
        <taxon>Clostridium</taxon>
    </lineage>
</organism>
<dbReference type="AlphaFoldDB" id="A0A1S8TDH0"/>
<keyword evidence="1" id="KW-1133">Transmembrane helix</keyword>
<evidence type="ECO:0000256" key="1">
    <source>
        <dbReference type="SAM" id="Phobius"/>
    </source>
</evidence>
<proteinExistence type="predicted"/>
<name>A0A1S8TDH0_9CLOT</name>
<feature type="transmembrane region" description="Helical" evidence="1">
    <location>
        <begin position="38"/>
        <end position="58"/>
    </location>
</feature>
<accession>A0A1S8TDH0</accession>
<dbReference type="EMBL" id="LZZM01000182">
    <property type="protein sequence ID" value="OOM75654.1"/>
    <property type="molecule type" value="Genomic_DNA"/>
</dbReference>
<reference evidence="2 3" key="1">
    <citation type="submission" date="2016-05" db="EMBL/GenBank/DDBJ databases">
        <title>Microbial solvent formation.</title>
        <authorList>
            <person name="Poehlein A."/>
            <person name="Montoya Solano J.D."/>
            <person name="Flitsch S."/>
            <person name="Krabben P."/>
            <person name="Duerre P."/>
            <person name="Daniel R."/>
        </authorList>
    </citation>
    <scope>NUCLEOTIDE SEQUENCE [LARGE SCALE GENOMIC DNA]</scope>
    <source>
        <strain evidence="2 3">DSM 2619</strain>
    </source>
</reference>
<dbReference type="RefSeq" id="WP_077848189.1">
    <property type="nucleotide sequence ID" value="NZ_LZZM01000182.1"/>
</dbReference>
<sequence length="122" mass="13179">MLTLDLKSRLRNKTFILSMLGAIVLLIQQLGFKNLIPSNWVDIVNTVLSILVMLGIVIDTSTPGVSDKTIQDVTVQAINKSTEVKIKAATTAINNTVTENSYVAPTDNLNASAKINVDVPVE</sequence>
<dbReference type="InterPro" id="IPR006485">
    <property type="entry name" value="Phage-like_holin"/>
</dbReference>
<protein>
    <submittedName>
        <fullName evidence="2">Bacteriophage holin</fullName>
    </submittedName>
</protein>
<keyword evidence="1" id="KW-0812">Transmembrane</keyword>
<evidence type="ECO:0000313" key="2">
    <source>
        <dbReference type="EMBL" id="OOM75654.1"/>
    </source>
</evidence>
<dbReference type="Proteomes" id="UP000190890">
    <property type="component" value="Unassembled WGS sequence"/>
</dbReference>